<feature type="compositionally biased region" description="Basic and acidic residues" evidence="1">
    <location>
        <begin position="441"/>
        <end position="460"/>
    </location>
</feature>
<comment type="caution">
    <text evidence="3">The sequence shown here is derived from an EMBL/GenBank/DDBJ whole genome shotgun (WGS) entry which is preliminary data.</text>
</comment>
<reference evidence="3 4" key="1">
    <citation type="submission" date="2019-03" db="EMBL/GenBank/DDBJ databases">
        <title>The genome sequence of a newly discovered highly antifungal drug resistant Aspergillus species, Aspergillus tanneri NIH 1004.</title>
        <authorList>
            <person name="Mounaud S."/>
            <person name="Singh I."/>
            <person name="Joardar V."/>
            <person name="Pakala S."/>
            <person name="Pakala S."/>
            <person name="Venepally P."/>
            <person name="Hoover J."/>
            <person name="Nierman W."/>
            <person name="Chung J."/>
            <person name="Losada L."/>
        </authorList>
    </citation>
    <scope>NUCLEOTIDE SEQUENCE [LARGE SCALE GENOMIC DNA]</scope>
    <source>
        <strain evidence="3 4">NIH1004</strain>
    </source>
</reference>
<protein>
    <submittedName>
        <fullName evidence="3">Uncharacterized protein</fullName>
    </submittedName>
</protein>
<feature type="region of interest" description="Disordered" evidence="1">
    <location>
        <begin position="420"/>
        <end position="460"/>
    </location>
</feature>
<sequence length="460" mass="52189">MDSNELKMEDYPAHWKSTLLGEEFWKDAEEFNKSISDSIDANPNPSLLTKFPFSIGTEHITSSQSVDGASEKQQHRRRFSTSDALSLNPFSSRSSSPFPRPRAFDLSRRARSHSRSRSPSSATSTRRSSSILRSPFSMLGSKKTDEGVESAATAPPASPIIPSDQATLAKPLMSFQGGTTWDYLAKDRRTLGLDLFWPVNASKEEDKSNKEMLNIVELEPLSQFRNLRVLKITGMMQSYQKYIWQAAWLNTRLEELEMGMALQPRLRRPHAERWPYIKGGWTLNKAHYDKPVYYGTAQSDGTLDRKVGSGEYLDKILMEKAKICAMAIGRTRQRLSIRTLTLTGFVVDGDPFLHWFDTKRFKCINFKDYCVDAGFYLSLPMKKVSVIYPREVQEKPLVGRKANLLSELKVVELRSGKKVGEIPYRGPESLKQEIPLGGKRKNNEQNDRDDKDAQGRMKGG</sequence>
<dbReference type="AlphaFoldDB" id="A0A4S3JX72"/>
<proteinExistence type="predicted"/>
<gene>
    <name evidence="2" type="ORF">ATNIH1004_006792</name>
    <name evidence="3" type="ORF">EYZ11_000445</name>
</gene>
<dbReference type="EMBL" id="QUQM01000007">
    <property type="protein sequence ID" value="KAA8645373.1"/>
    <property type="molecule type" value="Genomic_DNA"/>
</dbReference>
<dbReference type="RefSeq" id="XP_033424734.1">
    <property type="nucleotide sequence ID" value="XM_033571419.1"/>
</dbReference>
<name>A0A4S3JX72_9EURO</name>
<dbReference type="OrthoDB" id="5368934at2759"/>
<evidence type="ECO:0000313" key="3">
    <source>
        <dbReference type="EMBL" id="THD00120.1"/>
    </source>
</evidence>
<accession>A0A4S3JX72</accession>
<reference evidence="2 5" key="2">
    <citation type="submission" date="2019-08" db="EMBL/GenBank/DDBJ databases">
        <title>The genome sequence of a newly discovered highly antifungal drug resistant Aspergillus species, Aspergillus tanneri NIH 1004.</title>
        <authorList>
            <person name="Mounaud S."/>
            <person name="Singh I."/>
            <person name="Joardar V."/>
            <person name="Pakala S."/>
            <person name="Pakala S."/>
            <person name="Venepally P."/>
            <person name="Chung J.K."/>
            <person name="Losada L."/>
            <person name="Nierman W.C."/>
        </authorList>
    </citation>
    <scope>NUCLEOTIDE SEQUENCE [LARGE SCALE GENOMIC DNA]</scope>
    <source>
        <strain evidence="2 5">NIH1004</strain>
    </source>
</reference>
<evidence type="ECO:0000256" key="1">
    <source>
        <dbReference type="SAM" id="MobiDB-lite"/>
    </source>
</evidence>
<organism evidence="3 4">
    <name type="scientific">Aspergillus tanneri</name>
    <dbReference type="NCBI Taxonomy" id="1220188"/>
    <lineage>
        <taxon>Eukaryota</taxon>
        <taxon>Fungi</taxon>
        <taxon>Dikarya</taxon>
        <taxon>Ascomycota</taxon>
        <taxon>Pezizomycotina</taxon>
        <taxon>Eurotiomycetes</taxon>
        <taxon>Eurotiomycetidae</taxon>
        <taxon>Eurotiales</taxon>
        <taxon>Aspergillaceae</taxon>
        <taxon>Aspergillus</taxon>
        <taxon>Aspergillus subgen. Circumdati</taxon>
    </lineage>
</organism>
<dbReference type="GeneID" id="54329494"/>
<feature type="compositionally biased region" description="Low complexity" evidence="1">
    <location>
        <begin position="117"/>
        <end position="135"/>
    </location>
</feature>
<evidence type="ECO:0000313" key="2">
    <source>
        <dbReference type="EMBL" id="KAA8645373.1"/>
    </source>
</evidence>
<evidence type="ECO:0000313" key="4">
    <source>
        <dbReference type="Proteomes" id="UP000308092"/>
    </source>
</evidence>
<dbReference type="Proteomes" id="UP000308092">
    <property type="component" value="Unassembled WGS sequence"/>
</dbReference>
<dbReference type="EMBL" id="SOSA01000006">
    <property type="protein sequence ID" value="THD00120.1"/>
    <property type="molecule type" value="Genomic_DNA"/>
</dbReference>
<dbReference type="Proteomes" id="UP000324241">
    <property type="component" value="Unassembled WGS sequence"/>
</dbReference>
<dbReference type="VEuPathDB" id="FungiDB:EYZ11_000445"/>
<feature type="compositionally biased region" description="Low complexity" evidence="1">
    <location>
        <begin position="150"/>
        <end position="163"/>
    </location>
</feature>
<evidence type="ECO:0000313" key="5">
    <source>
        <dbReference type="Proteomes" id="UP000324241"/>
    </source>
</evidence>
<feature type="region of interest" description="Disordered" evidence="1">
    <location>
        <begin position="62"/>
        <end position="163"/>
    </location>
</feature>
<keyword evidence="4" id="KW-1185">Reference proteome</keyword>